<proteinExistence type="predicted"/>
<accession>A0A0H5Q251</accession>
<protein>
    <recommendedName>
        <fullName evidence="2">Helix-turn-helix domain-containing protein</fullName>
    </recommendedName>
</protein>
<dbReference type="Pfam" id="PF13730">
    <property type="entry name" value="HTH_36"/>
    <property type="match status" value="1"/>
</dbReference>
<organism evidence="1">
    <name type="scientific">uncultured prokaryote</name>
    <dbReference type="NCBI Taxonomy" id="198431"/>
    <lineage>
        <taxon>unclassified sequences</taxon>
        <taxon>environmental samples</taxon>
    </lineage>
</organism>
<evidence type="ECO:0000313" key="1">
    <source>
        <dbReference type="EMBL" id="CRY95494.1"/>
    </source>
</evidence>
<dbReference type="InterPro" id="IPR036390">
    <property type="entry name" value="WH_DNA-bd_sf"/>
</dbReference>
<sequence>MTAPKTPQQELFKAETAWFHIFKTMIDNGDVARMGPYAVTVYLVIKSHTNFATGRAFPALETIAEKSGVSLAQVKRELKTLEKFGYITTEKKGRANHYTLREKIEIRDESGRPSAVATWDYLPASVSEAVADLKNVIMTGDTSGARVVHIERLTVNVANAGGVVLNFNESSIPEDVRQKIAELLKNARS</sequence>
<evidence type="ECO:0008006" key="2">
    <source>
        <dbReference type="Google" id="ProtNLM"/>
    </source>
</evidence>
<dbReference type="AlphaFoldDB" id="A0A0H5Q251"/>
<dbReference type="InterPro" id="IPR036388">
    <property type="entry name" value="WH-like_DNA-bd_sf"/>
</dbReference>
<reference evidence="1" key="1">
    <citation type="submission" date="2015-06" db="EMBL/GenBank/DDBJ databases">
        <authorList>
            <person name="Joergensen T."/>
        </authorList>
    </citation>
    <scope>NUCLEOTIDE SEQUENCE</scope>
    <source>
        <strain evidence="1">RGRH0641</strain>
    </source>
</reference>
<reference evidence="1" key="2">
    <citation type="submission" date="2015-07" db="EMBL/GenBank/DDBJ databases">
        <title>Plasmids, circular viruses and viroids from rat gut.</title>
        <authorList>
            <person name="Jorgensen T.J."/>
            <person name="Hansen M.A."/>
            <person name="Xu Z."/>
            <person name="Tabak M.A."/>
            <person name="Sorensen S.J."/>
            <person name="Hansen L.H."/>
        </authorList>
    </citation>
    <scope>NUCLEOTIDE SEQUENCE</scope>
    <source>
        <strain evidence="1">RGRH0641</strain>
    </source>
</reference>
<dbReference type="CDD" id="cd00090">
    <property type="entry name" value="HTH_ARSR"/>
    <property type="match status" value="1"/>
</dbReference>
<dbReference type="InterPro" id="IPR011991">
    <property type="entry name" value="ArsR-like_HTH"/>
</dbReference>
<name>A0A0H5Q251_9ZZZZ</name>
<dbReference type="EMBL" id="LN853267">
    <property type="protein sequence ID" value="CRY95494.1"/>
    <property type="molecule type" value="Genomic_DNA"/>
</dbReference>
<dbReference type="SUPFAM" id="SSF46785">
    <property type="entry name" value="Winged helix' DNA-binding domain"/>
    <property type="match status" value="1"/>
</dbReference>
<dbReference type="Gene3D" id="1.10.10.10">
    <property type="entry name" value="Winged helix-like DNA-binding domain superfamily/Winged helix DNA-binding domain"/>
    <property type="match status" value="1"/>
</dbReference>